<dbReference type="SUPFAM" id="SSF50182">
    <property type="entry name" value="Sm-like ribonucleoproteins"/>
    <property type="match status" value="1"/>
</dbReference>
<dbReference type="SMART" id="SM01271">
    <property type="entry name" value="LSM14"/>
    <property type="match status" value="1"/>
</dbReference>
<feature type="compositionally biased region" description="Basic and acidic residues" evidence="1">
    <location>
        <begin position="207"/>
        <end position="219"/>
    </location>
</feature>
<proteinExistence type="predicted"/>
<feature type="region of interest" description="Disordered" evidence="1">
    <location>
        <begin position="340"/>
        <end position="388"/>
    </location>
</feature>
<protein>
    <recommendedName>
        <fullName evidence="2">DFDF domain-containing protein</fullName>
    </recommendedName>
</protein>
<feature type="compositionally biased region" description="Basic residues" evidence="1">
    <location>
        <begin position="354"/>
        <end position="363"/>
    </location>
</feature>
<organism evidence="3 4">
    <name type="scientific">Mucor flavus</name>
    <dbReference type="NCBI Taxonomy" id="439312"/>
    <lineage>
        <taxon>Eukaryota</taxon>
        <taxon>Fungi</taxon>
        <taxon>Fungi incertae sedis</taxon>
        <taxon>Mucoromycota</taxon>
        <taxon>Mucoromycotina</taxon>
        <taxon>Mucoromycetes</taxon>
        <taxon>Mucorales</taxon>
        <taxon>Mucorineae</taxon>
        <taxon>Mucoraceae</taxon>
        <taxon>Mucor</taxon>
    </lineage>
</organism>
<feature type="domain" description="DFDF" evidence="2">
    <location>
        <begin position="259"/>
        <end position="295"/>
    </location>
</feature>
<dbReference type="Gene3D" id="2.30.30.100">
    <property type="match status" value="1"/>
</dbReference>
<evidence type="ECO:0000256" key="1">
    <source>
        <dbReference type="SAM" id="MobiDB-lite"/>
    </source>
</evidence>
<evidence type="ECO:0000259" key="2">
    <source>
        <dbReference type="PROSITE" id="PS51512"/>
    </source>
</evidence>
<dbReference type="InterPro" id="IPR010920">
    <property type="entry name" value="LSM_dom_sf"/>
</dbReference>
<dbReference type="EMBL" id="BAABUK010000047">
    <property type="protein sequence ID" value="GAA5817682.1"/>
    <property type="molecule type" value="Genomic_DNA"/>
</dbReference>
<feature type="compositionally biased region" description="Low complexity" evidence="1">
    <location>
        <begin position="231"/>
        <end position="264"/>
    </location>
</feature>
<feature type="compositionally biased region" description="Basic and acidic residues" evidence="1">
    <location>
        <begin position="364"/>
        <end position="375"/>
    </location>
</feature>
<name>A0ABP9ZEZ0_9FUNG</name>
<evidence type="ECO:0000313" key="3">
    <source>
        <dbReference type="EMBL" id="GAA5817682.1"/>
    </source>
</evidence>
<dbReference type="InterPro" id="IPR025609">
    <property type="entry name" value="Lsm14-like_N"/>
</dbReference>
<keyword evidence="4" id="KW-1185">Reference proteome</keyword>
<dbReference type="Pfam" id="PF12701">
    <property type="entry name" value="LSM14"/>
    <property type="match status" value="1"/>
</dbReference>
<dbReference type="InterPro" id="IPR019050">
    <property type="entry name" value="FDF_dom"/>
</dbReference>
<dbReference type="PROSITE" id="PS51512">
    <property type="entry name" value="DFDF"/>
    <property type="match status" value="1"/>
</dbReference>
<evidence type="ECO:0000313" key="4">
    <source>
        <dbReference type="Proteomes" id="UP001473302"/>
    </source>
</evidence>
<accession>A0ABP9ZEZ0</accession>
<sequence>MAWPKLYWFKNIGVLHNINSAESTVALQNVQSFGTEGRKASINEEIAPSDNIFDYVVFRGSDIKDLQVFEAPPSYKPVVQQNMSTPVPSANNYYYNQQHYAPYATQSYGNYWQNGNTAAQRQMQMPVPENYQDQKSLKVNESNFSRNKQEEKTVAVSPPFERRGSIHQEKQEVLNVVIEDENSLVDSLVKQVFDLDIKKPSPKVSKYVKEKTNKKDKQKSLVAVETVSVKTSRSTTRSTRSTTSSSRGSNNGNRSHGNRNGNNTIVPQSDFDFASSNAKFDKTEITVIEKDNTTSKGDSISEPEHFYNKINMSFFDDISCDSKESNKGRVKYQEECKLNLETFGQTSTSEGQSGKRHRHRGRDRGRNSREKKNKPTSDNNAEIVKDSA</sequence>
<dbReference type="SMART" id="SM01199">
    <property type="entry name" value="FDF"/>
    <property type="match status" value="1"/>
</dbReference>
<gene>
    <name evidence="3" type="ORF">MFLAVUS_011233</name>
</gene>
<feature type="region of interest" description="Disordered" evidence="1">
    <location>
        <begin position="205"/>
        <end position="270"/>
    </location>
</feature>
<comment type="caution">
    <text evidence="3">The sequence shown here is derived from an EMBL/GenBank/DDBJ whole genome shotgun (WGS) entry which is preliminary data.</text>
</comment>
<feature type="compositionally biased region" description="Polar residues" evidence="1">
    <location>
        <begin position="342"/>
        <end position="352"/>
    </location>
</feature>
<dbReference type="PANTHER" id="PTHR13586">
    <property type="entry name" value="SCD6 PROTEIN-RELATED"/>
    <property type="match status" value="1"/>
</dbReference>
<dbReference type="Proteomes" id="UP001473302">
    <property type="component" value="Unassembled WGS sequence"/>
</dbReference>
<dbReference type="InterPro" id="IPR025762">
    <property type="entry name" value="DFDF"/>
</dbReference>
<dbReference type="PANTHER" id="PTHR13586:SF0">
    <property type="entry name" value="TRAILER HITCH, ISOFORM H"/>
    <property type="match status" value="1"/>
</dbReference>
<reference evidence="3 4" key="1">
    <citation type="submission" date="2024-04" db="EMBL/GenBank/DDBJ databases">
        <title>genome sequences of Mucor flavus KT1a and Helicostylum pulchrum KT1b strains isolated from the surface of a dry-aged beef.</title>
        <authorList>
            <person name="Toyotome T."/>
            <person name="Hosono M."/>
            <person name="Torimaru M."/>
            <person name="Fukuda K."/>
            <person name="Mikami N."/>
        </authorList>
    </citation>
    <scope>NUCLEOTIDE SEQUENCE [LARGE SCALE GENOMIC DNA]</scope>
    <source>
        <strain evidence="3 4">KT1a</strain>
    </source>
</reference>